<evidence type="ECO:0000313" key="5">
    <source>
        <dbReference type="RefSeq" id="XP_011302449.1"/>
    </source>
</evidence>
<accession>A0A9R1T3F7</accession>
<evidence type="ECO:0000256" key="1">
    <source>
        <dbReference type="ARBA" id="ARBA00008511"/>
    </source>
</evidence>
<dbReference type="CDD" id="cd00298">
    <property type="entry name" value="ACD_sHsps_p23-like"/>
    <property type="match status" value="1"/>
</dbReference>
<dbReference type="GO" id="GO:0005737">
    <property type="term" value="C:cytoplasm"/>
    <property type="evidence" value="ECO:0007669"/>
    <property type="project" value="TreeGrafter"/>
</dbReference>
<feature type="domain" description="PIH1D1/2/3 CS-like" evidence="3">
    <location>
        <begin position="85"/>
        <end position="180"/>
    </location>
</feature>
<dbReference type="GO" id="GO:0045505">
    <property type="term" value="F:dynein intermediate chain binding"/>
    <property type="evidence" value="ECO:0007669"/>
    <property type="project" value="TreeGrafter"/>
</dbReference>
<dbReference type="GO" id="GO:0070286">
    <property type="term" value="P:axonemal dynein complex assembly"/>
    <property type="evidence" value="ECO:0007669"/>
    <property type="project" value="InterPro"/>
</dbReference>
<feature type="compositionally biased region" description="Acidic residues" evidence="2">
    <location>
        <begin position="19"/>
        <end position="28"/>
    </location>
</feature>
<dbReference type="Proteomes" id="UP000694866">
    <property type="component" value="Unplaced"/>
</dbReference>
<dbReference type="OrthoDB" id="25887at2759"/>
<dbReference type="GO" id="GO:0051087">
    <property type="term" value="F:protein-folding chaperone binding"/>
    <property type="evidence" value="ECO:0007669"/>
    <property type="project" value="InterPro"/>
</dbReference>
<dbReference type="GeneID" id="105266191"/>
<evidence type="ECO:0000313" key="4">
    <source>
        <dbReference type="Proteomes" id="UP000694866"/>
    </source>
</evidence>
<dbReference type="InterPro" id="IPR026697">
    <property type="entry name" value="DNAAF6"/>
</dbReference>
<evidence type="ECO:0000259" key="3">
    <source>
        <dbReference type="Pfam" id="PF18201"/>
    </source>
</evidence>
<dbReference type="InterPro" id="IPR041442">
    <property type="entry name" value="PIH1D1/2/3_CS-like"/>
</dbReference>
<dbReference type="RefSeq" id="XP_011302449.1">
    <property type="nucleotide sequence ID" value="XM_011304147.1"/>
</dbReference>
<feature type="region of interest" description="Disordered" evidence="2">
    <location>
        <begin position="15"/>
        <end position="52"/>
    </location>
</feature>
<dbReference type="AlphaFoldDB" id="A0A9R1T3F7"/>
<evidence type="ECO:0000256" key="2">
    <source>
        <dbReference type="SAM" id="MobiDB-lite"/>
    </source>
</evidence>
<organism evidence="4 5">
    <name type="scientific">Fopius arisanus</name>
    <dbReference type="NCBI Taxonomy" id="64838"/>
    <lineage>
        <taxon>Eukaryota</taxon>
        <taxon>Metazoa</taxon>
        <taxon>Ecdysozoa</taxon>
        <taxon>Arthropoda</taxon>
        <taxon>Hexapoda</taxon>
        <taxon>Insecta</taxon>
        <taxon>Pterygota</taxon>
        <taxon>Neoptera</taxon>
        <taxon>Endopterygota</taxon>
        <taxon>Hymenoptera</taxon>
        <taxon>Apocrita</taxon>
        <taxon>Ichneumonoidea</taxon>
        <taxon>Braconidae</taxon>
        <taxon>Opiinae</taxon>
        <taxon>Fopius</taxon>
    </lineage>
</organism>
<keyword evidence="4" id="KW-1185">Reference proteome</keyword>
<protein>
    <submittedName>
        <fullName evidence="5">Protein PIH1D3 isoform X1</fullName>
    </submittedName>
</protein>
<dbReference type="Pfam" id="PF18201">
    <property type="entry name" value="PIH1_CS"/>
    <property type="match status" value="1"/>
</dbReference>
<dbReference type="KEGG" id="fas:105266191"/>
<dbReference type="PANTHER" id="PTHR21083:SF0">
    <property type="entry name" value="DYNEIN AXONEMAL ASSEMBLY FACTOR 6"/>
    <property type="match status" value="1"/>
</dbReference>
<comment type="similarity">
    <text evidence="1">Belongs to the PIH1 family.</text>
</comment>
<name>A0A9R1T3F7_9HYME</name>
<sequence>MDGFSHSDIKALQSLLSVENEDSDSDGDLDQKGKYKLGPGHIGPPKDSKTMGISPHESLKPVGHDIWHQSEITTSQITEVLDSRAQPEYEIKFKQAVTTEDVFLGMGFKTPASTSCEWLSISIKMSGEEREKIDLQVERDSIDIRSPKYRLHLPTPHSVDPNSSTAKWHEDISTLELNLRMTRELDGVNF</sequence>
<gene>
    <name evidence="5" type="primary">Dnaaf6</name>
</gene>
<proteinExistence type="inferred from homology"/>
<reference evidence="5" key="1">
    <citation type="submission" date="2025-08" db="UniProtKB">
        <authorList>
            <consortium name="RefSeq"/>
        </authorList>
    </citation>
    <scope>IDENTIFICATION</scope>
    <source>
        <strain evidence="5">USDA-PBARC FA_bdor</strain>
        <tissue evidence="5">Whole organism</tissue>
    </source>
</reference>
<dbReference type="PANTHER" id="PTHR21083">
    <property type="entry name" value="TWISTER"/>
    <property type="match status" value="1"/>
</dbReference>
<dbReference type="CTD" id="139212"/>